<comment type="similarity">
    <text evidence="1 3">Belongs to the short-chain dehydrogenases/reductases (SDR) family.</text>
</comment>
<comment type="caution">
    <text evidence="5">The sequence shown here is derived from an EMBL/GenBank/DDBJ whole genome shotgun (WGS) entry which is preliminary data.</text>
</comment>
<dbReference type="AlphaFoldDB" id="A0A6G0XJQ4"/>
<evidence type="ECO:0000313" key="5">
    <source>
        <dbReference type="EMBL" id="KAF0740500.1"/>
    </source>
</evidence>
<dbReference type="GO" id="GO:0005737">
    <property type="term" value="C:cytoplasm"/>
    <property type="evidence" value="ECO:0007669"/>
    <property type="project" value="TreeGrafter"/>
</dbReference>
<evidence type="ECO:0000256" key="1">
    <source>
        <dbReference type="ARBA" id="ARBA00006484"/>
    </source>
</evidence>
<dbReference type="InterPro" id="IPR036291">
    <property type="entry name" value="NAD(P)-bd_dom_sf"/>
</dbReference>
<dbReference type="PANTHER" id="PTHR44229:SF4">
    <property type="entry name" value="15-HYDROXYPROSTAGLANDIN DEHYDROGENASE [NAD(+)]"/>
    <property type="match status" value="1"/>
</dbReference>
<dbReference type="EMBL" id="VJMJ01000051">
    <property type="protein sequence ID" value="KAF0740500.1"/>
    <property type="molecule type" value="Genomic_DNA"/>
</dbReference>
<keyword evidence="6" id="KW-1185">Reference proteome</keyword>
<dbReference type="GO" id="GO:0016616">
    <property type="term" value="F:oxidoreductase activity, acting on the CH-OH group of donors, NAD or NADP as acceptor"/>
    <property type="evidence" value="ECO:0007669"/>
    <property type="project" value="TreeGrafter"/>
</dbReference>
<evidence type="ECO:0000256" key="2">
    <source>
        <dbReference type="ARBA" id="ARBA00023002"/>
    </source>
</evidence>
<dbReference type="PANTHER" id="PTHR44229">
    <property type="entry name" value="15-HYDROXYPROSTAGLANDIN DEHYDROGENASE [NAD(+)]"/>
    <property type="match status" value="1"/>
</dbReference>
<dbReference type="SUPFAM" id="SSF51735">
    <property type="entry name" value="NAD(P)-binding Rossmann-fold domains"/>
    <property type="match status" value="1"/>
</dbReference>
<accession>A0A6G0XJQ4</accession>
<dbReference type="InterPro" id="IPR002347">
    <property type="entry name" value="SDR_fam"/>
</dbReference>
<dbReference type="InterPro" id="IPR020904">
    <property type="entry name" value="Sc_DH/Rdtase_CS"/>
</dbReference>
<dbReference type="VEuPathDB" id="FungiDB:AeMF1_010910"/>
<dbReference type="PRINTS" id="PR00080">
    <property type="entry name" value="SDRFAMILY"/>
</dbReference>
<proteinExistence type="inferred from homology"/>
<reference evidence="5 6" key="1">
    <citation type="submission" date="2019-07" db="EMBL/GenBank/DDBJ databases">
        <title>Genomics analysis of Aphanomyces spp. identifies a new class of oomycete effector associated with host adaptation.</title>
        <authorList>
            <person name="Gaulin E."/>
        </authorList>
    </citation>
    <scope>NUCLEOTIDE SEQUENCE [LARGE SCALE GENOMIC DNA]</scope>
    <source>
        <strain evidence="5 6">ATCC 201684</strain>
    </source>
</reference>
<evidence type="ECO:0000313" key="6">
    <source>
        <dbReference type="Proteomes" id="UP000481153"/>
    </source>
</evidence>
<dbReference type="Proteomes" id="UP000481153">
    <property type="component" value="Unassembled WGS sequence"/>
</dbReference>
<dbReference type="Gene3D" id="3.40.50.720">
    <property type="entry name" value="NAD(P)-binding Rossmann-like Domain"/>
    <property type="match status" value="1"/>
</dbReference>
<keyword evidence="2" id="KW-0560">Oxidoreductase</keyword>
<dbReference type="OrthoDB" id="37659at2759"/>
<protein>
    <recommendedName>
        <fullName evidence="4">Ketoreductase domain-containing protein</fullName>
    </recommendedName>
</protein>
<organism evidence="5 6">
    <name type="scientific">Aphanomyces euteiches</name>
    <dbReference type="NCBI Taxonomy" id="100861"/>
    <lineage>
        <taxon>Eukaryota</taxon>
        <taxon>Sar</taxon>
        <taxon>Stramenopiles</taxon>
        <taxon>Oomycota</taxon>
        <taxon>Saprolegniomycetes</taxon>
        <taxon>Saprolegniales</taxon>
        <taxon>Verrucalvaceae</taxon>
        <taxon>Aphanomyces</taxon>
    </lineage>
</organism>
<dbReference type="SMART" id="SM00822">
    <property type="entry name" value="PKS_KR"/>
    <property type="match status" value="1"/>
</dbReference>
<evidence type="ECO:0000259" key="4">
    <source>
        <dbReference type="SMART" id="SM00822"/>
    </source>
</evidence>
<sequence length="264" mass="28482">MELKNATAIITGAARGLGLEFARYILAEGGRVLLTDVDATELASVGAQLAAVYHDRVHVQPQDVTDLTSFHTAFDTANRVFHPHEVNVLVNNAGMFRPMLQFFKEPRDASWTKLIDVNLTAVMRGTQVALHRLSSKKGQPLVVNVSSLAGVTPSAFSPEYSVTKSAVNVFTALLGKFIKRTNVRVVALCPSYADTKMGKSSGEKDAKSIQLLGGFMTTEYVAKAFVKCVNDSDNTGKALVVTPAKVHYVETALNPPPFNSASKL</sequence>
<dbReference type="PRINTS" id="PR00081">
    <property type="entry name" value="GDHRDH"/>
</dbReference>
<name>A0A6G0XJQ4_9STRA</name>
<dbReference type="InterPro" id="IPR057326">
    <property type="entry name" value="KR_dom"/>
</dbReference>
<dbReference type="PROSITE" id="PS00061">
    <property type="entry name" value="ADH_SHORT"/>
    <property type="match status" value="1"/>
</dbReference>
<gene>
    <name evidence="5" type="ORF">Ae201684_004047</name>
</gene>
<feature type="domain" description="Ketoreductase" evidence="4">
    <location>
        <begin position="6"/>
        <end position="195"/>
    </location>
</feature>
<evidence type="ECO:0000256" key="3">
    <source>
        <dbReference type="RuleBase" id="RU000363"/>
    </source>
</evidence>
<dbReference type="Pfam" id="PF00106">
    <property type="entry name" value="adh_short"/>
    <property type="match status" value="1"/>
</dbReference>